<evidence type="ECO:0000313" key="3">
    <source>
        <dbReference type="EMBL" id="GMG19526.1"/>
    </source>
</evidence>
<dbReference type="GO" id="GO:0005739">
    <property type="term" value="C:mitochondrion"/>
    <property type="evidence" value="ECO:0007669"/>
    <property type="project" value="UniProtKB-ARBA"/>
</dbReference>
<reference evidence="3" key="1">
    <citation type="submission" date="2023-04" db="EMBL/GenBank/DDBJ databases">
        <title>Ambrosiozyma monospora NBRC 1965.</title>
        <authorList>
            <person name="Ichikawa N."/>
            <person name="Sato H."/>
            <person name="Tonouchi N."/>
        </authorList>
    </citation>
    <scope>NUCLEOTIDE SEQUENCE</scope>
    <source>
        <strain evidence="3">NBRC 1965</strain>
    </source>
</reference>
<evidence type="ECO:0000313" key="4">
    <source>
        <dbReference type="Proteomes" id="UP001165063"/>
    </source>
</evidence>
<evidence type="ECO:0000256" key="1">
    <source>
        <dbReference type="ARBA" id="ARBA00008306"/>
    </source>
</evidence>
<proteinExistence type="inferred from homology"/>
<comment type="similarity">
    <text evidence="1">Belongs to the RMD1/sif2 family.</text>
</comment>
<comment type="caution">
    <text evidence="3">The sequence shown here is derived from an EMBL/GenBank/DDBJ whole genome shotgun (WGS) entry which is preliminary data.</text>
</comment>
<sequence>MIPLKFAPKFITLIQRPRLTRFIKGTPNWIQTPTTRQFQTFNNLQYALKPKQTLPTRKLTKKSSSDSPFNISFTRAKEELTSYLNHPIKPVVSATTCEEYDLQKVTSILSKKQLSASNIVSGETVLCKIPIDENQIADVFVMKTGTIVAWDVEESDVLNKIVPIFKDASVTPYIVETEDLDYVDLENSDCDSNAEELKEYNNGNPGSFVSKEIICLNGSPGDKLLDKVAFSYGISRSTRLAILESSLERHINMTKDTTKKLSRGERLRLSAKDVLSSSGRLLLLRGKLNLYSQLTETPDLYWDEPNLEKIYTDISKVLEVNARANVLNKKLDYASEDAQTLVELLKSRNESKLEWIIIYLIVIEVCFETYHFYERFLEKKLESETVQT</sequence>
<dbReference type="PANTHER" id="PTHR16255">
    <property type="entry name" value="REQUIRED FOR MEIOTIC NUCLEAR DIVISION PROTEIN 1 HOMOLOG"/>
    <property type="match status" value="1"/>
</dbReference>
<evidence type="ECO:0000259" key="2">
    <source>
        <dbReference type="Pfam" id="PF02582"/>
    </source>
</evidence>
<organism evidence="3 4">
    <name type="scientific">Ambrosiozyma monospora</name>
    <name type="common">Yeast</name>
    <name type="synonym">Endomycopsis monosporus</name>
    <dbReference type="NCBI Taxonomy" id="43982"/>
    <lineage>
        <taxon>Eukaryota</taxon>
        <taxon>Fungi</taxon>
        <taxon>Dikarya</taxon>
        <taxon>Ascomycota</taxon>
        <taxon>Saccharomycotina</taxon>
        <taxon>Pichiomycetes</taxon>
        <taxon>Pichiales</taxon>
        <taxon>Pichiaceae</taxon>
        <taxon>Ambrosiozyma</taxon>
    </lineage>
</organism>
<dbReference type="InterPro" id="IPR051624">
    <property type="entry name" value="RMD1/Sad1-interacting"/>
</dbReference>
<dbReference type="OrthoDB" id="242766at2759"/>
<dbReference type="EMBL" id="BSXU01000146">
    <property type="protein sequence ID" value="GMG19526.1"/>
    <property type="molecule type" value="Genomic_DNA"/>
</dbReference>
<dbReference type="PANTHER" id="PTHR16255:SF1">
    <property type="entry name" value="REQUIRED FOR MEIOTIC NUCLEAR DIVISION PROTEIN 1 HOMOLOG"/>
    <property type="match status" value="1"/>
</dbReference>
<dbReference type="Proteomes" id="UP001165063">
    <property type="component" value="Unassembled WGS sequence"/>
</dbReference>
<gene>
    <name evidence="3" type="ORF">Amon01_000053500</name>
</gene>
<accession>A0A9W6YRL4</accession>
<name>A0A9W6YRL4_AMBMO</name>
<feature type="domain" description="DUF155" evidence="2">
    <location>
        <begin position="139"/>
        <end position="328"/>
    </location>
</feature>
<dbReference type="Pfam" id="PF02582">
    <property type="entry name" value="DUF155"/>
    <property type="match status" value="1"/>
</dbReference>
<protein>
    <submittedName>
        <fullName evidence="3">Unnamed protein product</fullName>
    </submittedName>
</protein>
<keyword evidence="4" id="KW-1185">Reference proteome</keyword>
<dbReference type="InterPro" id="IPR003734">
    <property type="entry name" value="DUF155"/>
</dbReference>
<dbReference type="GO" id="GO:0070131">
    <property type="term" value="P:positive regulation of mitochondrial translation"/>
    <property type="evidence" value="ECO:0007669"/>
    <property type="project" value="TreeGrafter"/>
</dbReference>
<dbReference type="AlphaFoldDB" id="A0A9W6YRL4"/>